<evidence type="ECO:0000313" key="3">
    <source>
        <dbReference type="Proteomes" id="UP000053477"/>
    </source>
</evidence>
<keyword evidence="3" id="KW-1185">Reference proteome</keyword>
<sequence length="1166" mass="128325">MMTSIPDILTRRSGCSQCNCQKFVRRIRHADGLATSLIEFSLTGADTCKCGHKFCAHTFVLNDDVERWDNYRRLRGGCVSTSCVAFFSLDNLYSPGSQCVCGADYSAHIAQLPAHVRGEDGLGFIEISNNKPVATPKASRSHTAAPQTAPSQAAASTNVNNYSTQPEASSSSSTRYNPFESGGSSTPANRTTALMDSMRDIRTRASDEIEEAKNRSPTQNASKSRSKSMKIMNDKRAAARKNHPYPSGRGQDVQGEQTELSVRVAVVPCASKPMYDSRIDVIPALKLQQRHANKLVARLSSCGLTVDVVVPKEGSVVPALQQALCELLEANQLFVDNAPRSSLSPIANFDDVWWQPLQGRNMGGVRTLSSNFQEVHDGFTSAIVMKLAQFQCEDMSKKLVFVGSRFGRIFGPIANVVQGDQRRIMALEDSPEKSTLLAELGAPDHSHHDRHPCFAKRVLAGFVGETSDMDFVEDVASAFSTSCDEDCPTTRRATPPFFVRGDSPDINTPTPSGSSRAFQASSFTSSAPVIATRPPLASQPPIQVKQHTRPTKKPKKTSNSNTSSVRSSAKPGVSIPAGSRSVSHTGTTSQMQLDDVQASSSRQRLSSQLSPVQDGRKVKRKLDQATAQPLETPAVAEPQVPVTASTSVTTSEYMSQEEVDALVDMVAEPEVASIEDLKAWAFTVKPSDNDLVTRVTARFHGRSEGDIAQGIIDKFLKEELQAVSMSLSREFELNLARDVEIPDLVFFNLIDQKALFSIRMDSGDITSGRAVGEAVFQEIMKRVLSDRRIWVSEGAQLFVTPFDNSYVDATLHVKCKVYAMLIAAYICRFNEWPVDLSPLMMLLFILDFHGFRDAHATTYLPIEAICRFDRRSAARLASWHRVKNNDEDPLFTGEGQALPRTDPLYELCIQVTKVDLKKICKPLHKKPMAKDHFTRQLQSWVLFGVNDYTSSPNVKHFVQGLSVPIAGDVSFLKSFGSVEDATPLLMAMVAREVKDPEKIIEAVSFHHNAPDRTMNRLDYLFGFLLECRVYEWLRGRGFVDHDAVRAYMSPGEFEKASDDPSARARLLLAGVAQSSVPPVWDLNISITVKHLDSPADILNGLRCPTDMTAFTSPSAFQTGACGYSLTVPLSNCLRESLLVRPTPGMITLFEVWWTCGLAMRQGFNTL</sequence>
<protein>
    <submittedName>
        <fullName evidence="2">Uncharacterized protein</fullName>
    </submittedName>
</protein>
<feature type="compositionally biased region" description="Low complexity" evidence="1">
    <location>
        <begin position="557"/>
        <end position="568"/>
    </location>
</feature>
<feature type="compositionally biased region" description="Polar residues" evidence="1">
    <location>
        <begin position="182"/>
        <end position="192"/>
    </location>
</feature>
<organism evidence="2 3">
    <name type="scientific">Schizopora paradoxa</name>
    <dbReference type="NCBI Taxonomy" id="27342"/>
    <lineage>
        <taxon>Eukaryota</taxon>
        <taxon>Fungi</taxon>
        <taxon>Dikarya</taxon>
        <taxon>Basidiomycota</taxon>
        <taxon>Agaricomycotina</taxon>
        <taxon>Agaricomycetes</taxon>
        <taxon>Hymenochaetales</taxon>
        <taxon>Schizoporaceae</taxon>
        <taxon>Schizopora</taxon>
    </lineage>
</organism>
<reference evidence="2 3" key="1">
    <citation type="submission" date="2015-04" db="EMBL/GenBank/DDBJ databases">
        <title>Complete genome sequence of Schizopora paradoxa KUC8140, a cosmopolitan wood degrader in East Asia.</title>
        <authorList>
            <consortium name="DOE Joint Genome Institute"/>
            <person name="Min B."/>
            <person name="Park H."/>
            <person name="Jang Y."/>
            <person name="Kim J.-J."/>
            <person name="Kim K.H."/>
            <person name="Pangilinan J."/>
            <person name="Lipzen A."/>
            <person name="Riley R."/>
            <person name="Grigoriev I.V."/>
            <person name="Spatafora J.W."/>
            <person name="Choi I.-G."/>
        </authorList>
    </citation>
    <scope>NUCLEOTIDE SEQUENCE [LARGE SCALE GENOMIC DNA]</scope>
    <source>
        <strain evidence="2 3">KUC8140</strain>
    </source>
</reference>
<feature type="compositionally biased region" description="Polar residues" evidence="1">
    <location>
        <begin position="580"/>
        <end position="592"/>
    </location>
</feature>
<dbReference type="AlphaFoldDB" id="A0A0H2RDK3"/>
<feature type="compositionally biased region" description="Low complexity" evidence="1">
    <location>
        <begin position="599"/>
        <end position="610"/>
    </location>
</feature>
<feature type="compositionally biased region" description="Basic residues" evidence="1">
    <location>
        <begin position="546"/>
        <end position="556"/>
    </location>
</feature>
<feature type="compositionally biased region" description="Polar residues" evidence="1">
    <location>
        <begin position="157"/>
        <end position="168"/>
    </location>
</feature>
<feature type="region of interest" description="Disordered" evidence="1">
    <location>
        <begin position="133"/>
        <end position="192"/>
    </location>
</feature>
<gene>
    <name evidence="2" type="ORF">SCHPADRAFT_641259</name>
</gene>
<feature type="compositionally biased region" description="Polar residues" evidence="1">
    <location>
        <begin position="505"/>
        <end position="527"/>
    </location>
</feature>
<dbReference type="EMBL" id="KQ086130">
    <property type="protein sequence ID" value="KLO07603.1"/>
    <property type="molecule type" value="Genomic_DNA"/>
</dbReference>
<evidence type="ECO:0000256" key="1">
    <source>
        <dbReference type="SAM" id="MobiDB-lite"/>
    </source>
</evidence>
<proteinExistence type="predicted"/>
<dbReference type="Proteomes" id="UP000053477">
    <property type="component" value="Unassembled WGS sequence"/>
</dbReference>
<feature type="region of interest" description="Disordered" evidence="1">
    <location>
        <begin position="483"/>
        <end position="639"/>
    </location>
</feature>
<name>A0A0H2RDK3_9AGAM</name>
<feature type="compositionally biased region" description="Low complexity" evidence="1">
    <location>
        <begin position="143"/>
        <end position="156"/>
    </location>
</feature>
<evidence type="ECO:0000313" key="2">
    <source>
        <dbReference type="EMBL" id="KLO07603.1"/>
    </source>
</evidence>
<dbReference type="InParanoid" id="A0A0H2RDK3"/>
<accession>A0A0H2RDK3</accession>
<feature type="region of interest" description="Disordered" evidence="1">
    <location>
        <begin position="207"/>
        <end position="257"/>
    </location>
</feature>